<evidence type="ECO:0000256" key="8">
    <source>
        <dbReference type="ARBA" id="ARBA00022741"/>
    </source>
</evidence>
<dbReference type="UniPathway" id="UPA00276">
    <property type="reaction ID" value="UER00406"/>
</dbReference>
<dbReference type="AlphaFoldDB" id="A0A4P7VQR8"/>
<dbReference type="InterPro" id="IPR015864">
    <property type="entry name" value="FAD_synthase"/>
</dbReference>
<dbReference type="InterPro" id="IPR023465">
    <property type="entry name" value="Riboflavin_kinase_dom_sf"/>
</dbReference>
<evidence type="ECO:0000256" key="7">
    <source>
        <dbReference type="ARBA" id="ARBA00022695"/>
    </source>
</evidence>
<evidence type="ECO:0000256" key="11">
    <source>
        <dbReference type="ARBA" id="ARBA00022840"/>
    </source>
</evidence>
<keyword evidence="7 15" id="KW-0548">Nucleotidyltransferase</keyword>
<evidence type="ECO:0000313" key="17">
    <source>
        <dbReference type="EMBL" id="QCD36656.1"/>
    </source>
</evidence>
<keyword evidence="11 15" id="KW-0067">ATP-binding</keyword>
<dbReference type="GO" id="GO:0008531">
    <property type="term" value="F:riboflavin kinase activity"/>
    <property type="evidence" value="ECO:0007669"/>
    <property type="project" value="UniProtKB-UniRule"/>
</dbReference>
<evidence type="ECO:0000256" key="15">
    <source>
        <dbReference type="PIRNR" id="PIRNR004491"/>
    </source>
</evidence>
<keyword evidence="10 15" id="KW-0274">FAD</keyword>
<dbReference type="InterPro" id="IPR015865">
    <property type="entry name" value="Riboflavin_kinase_bac/euk"/>
</dbReference>
<evidence type="ECO:0000256" key="6">
    <source>
        <dbReference type="ARBA" id="ARBA00022679"/>
    </source>
</evidence>
<dbReference type="PIRSF" id="PIRSF004491">
    <property type="entry name" value="FAD_Synth"/>
    <property type="match status" value="1"/>
</dbReference>
<protein>
    <recommendedName>
        <fullName evidence="15">Riboflavin biosynthesis protein</fullName>
    </recommendedName>
    <domain>
        <recommendedName>
            <fullName evidence="15">Riboflavin kinase</fullName>
            <ecNumber evidence="15">2.7.1.26</ecNumber>
        </recommendedName>
        <alternativeName>
            <fullName evidence="15">Flavokinase</fullName>
        </alternativeName>
    </domain>
    <domain>
        <recommendedName>
            <fullName evidence="15">FMN adenylyltransferase</fullName>
            <ecNumber evidence="15">2.7.7.2</ecNumber>
        </recommendedName>
        <alternativeName>
            <fullName evidence="15">FAD pyrophosphorylase</fullName>
        </alternativeName>
        <alternativeName>
            <fullName evidence="15">FAD synthase</fullName>
        </alternativeName>
    </domain>
</protein>
<dbReference type="Gene3D" id="3.40.50.620">
    <property type="entry name" value="HUPs"/>
    <property type="match status" value="1"/>
</dbReference>
<dbReference type="SUPFAM" id="SSF82114">
    <property type="entry name" value="Riboflavin kinase-like"/>
    <property type="match status" value="1"/>
</dbReference>
<dbReference type="PANTHER" id="PTHR22749:SF6">
    <property type="entry name" value="RIBOFLAVIN KINASE"/>
    <property type="match status" value="1"/>
</dbReference>
<dbReference type="EC" id="2.7.1.26" evidence="15"/>
<reference evidence="17 18" key="1">
    <citation type="submission" date="2019-02" db="EMBL/GenBank/DDBJ databases">
        <title>Isolation and identification of novel species under the genus Muribaculum.</title>
        <authorList>
            <person name="Miyake S."/>
            <person name="Ding Y."/>
            <person name="Low A."/>
            <person name="Soh M."/>
            <person name="Seedorf H."/>
        </authorList>
    </citation>
    <scope>NUCLEOTIDE SEQUENCE [LARGE SCALE GENOMIC DNA]</scope>
    <source>
        <strain evidence="17 18">TLL-A4</strain>
    </source>
</reference>
<comment type="catalytic activity">
    <reaction evidence="14 15">
        <text>FMN + ATP + H(+) = FAD + diphosphate</text>
        <dbReference type="Rhea" id="RHEA:17237"/>
        <dbReference type="ChEBI" id="CHEBI:15378"/>
        <dbReference type="ChEBI" id="CHEBI:30616"/>
        <dbReference type="ChEBI" id="CHEBI:33019"/>
        <dbReference type="ChEBI" id="CHEBI:57692"/>
        <dbReference type="ChEBI" id="CHEBI:58210"/>
        <dbReference type="EC" id="2.7.7.2"/>
    </reaction>
</comment>
<comment type="function">
    <text evidence="1">Catalyzes the phosphorylation of riboflavin to FMN followed by the adenylation of FMN to FAD.</text>
</comment>
<dbReference type="PANTHER" id="PTHR22749">
    <property type="entry name" value="RIBOFLAVIN KINASE/FMN ADENYLYLTRANSFERASE"/>
    <property type="match status" value="1"/>
</dbReference>
<dbReference type="UniPathway" id="UPA00277">
    <property type="reaction ID" value="UER00407"/>
</dbReference>
<keyword evidence="8 15" id="KW-0547">Nucleotide-binding</keyword>
<dbReference type="RefSeq" id="WP_136411027.1">
    <property type="nucleotide sequence ID" value="NZ_CP039393.1"/>
</dbReference>
<dbReference type="Pfam" id="PF01687">
    <property type="entry name" value="Flavokinase"/>
    <property type="match status" value="1"/>
</dbReference>
<proteinExistence type="inferred from homology"/>
<evidence type="ECO:0000256" key="3">
    <source>
        <dbReference type="ARBA" id="ARBA00005201"/>
    </source>
</evidence>
<dbReference type="NCBIfam" id="TIGR00125">
    <property type="entry name" value="cyt_tran_rel"/>
    <property type="match status" value="1"/>
</dbReference>
<evidence type="ECO:0000259" key="16">
    <source>
        <dbReference type="SMART" id="SM00904"/>
    </source>
</evidence>
<dbReference type="InterPro" id="IPR014729">
    <property type="entry name" value="Rossmann-like_a/b/a_fold"/>
</dbReference>
<keyword evidence="5 15" id="KW-0288">FMN</keyword>
<comment type="pathway">
    <text evidence="2 15">Cofactor biosynthesis; FAD biosynthesis; FAD from FMN: step 1/1.</text>
</comment>
<dbReference type="GO" id="GO:0005524">
    <property type="term" value="F:ATP binding"/>
    <property type="evidence" value="ECO:0007669"/>
    <property type="project" value="UniProtKB-UniRule"/>
</dbReference>
<dbReference type="SMART" id="SM00904">
    <property type="entry name" value="Flavokinase"/>
    <property type="match status" value="1"/>
</dbReference>
<name>A0A4P7VQR8_9BACT</name>
<feature type="domain" description="Riboflavin kinase" evidence="16">
    <location>
        <begin position="179"/>
        <end position="307"/>
    </location>
</feature>
<keyword evidence="6 15" id="KW-0808">Transferase</keyword>
<dbReference type="CDD" id="cd02064">
    <property type="entry name" value="FAD_synthetase_N"/>
    <property type="match status" value="1"/>
</dbReference>
<keyword evidence="18" id="KW-1185">Reference proteome</keyword>
<evidence type="ECO:0000256" key="9">
    <source>
        <dbReference type="ARBA" id="ARBA00022777"/>
    </source>
</evidence>
<dbReference type="InterPro" id="IPR002606">
    <property type="entry name" value="Riboflavin_kinase_bac"/>
</dbReference>
<keyword evidence="9 15" id="KW-0418">Kinase</keyword>
<sequence length="307" mass="34092">MNLLTSYDRTRPRIAAVGMFDGVHAGHRHLLDVLCQAGDEMGLSPTVITFRNHPRKVVNPGSRVEMLSTLDDRLEMLSHAGIADCVVMDFNDGLRSMSARDFIVMLRDGYSVKAMVKGFNNRFGHERNLDMDDYIRIGREEGVEIICADEYRSVATPSVSSSTVRKLLHEHEVGKVAELLGRPYSIRGRVIHGKKLGRQLGFPTANIEPIGDSILVPGNGVYAAFATLSDGSRHRAILNIGHRPTVDGCDSPVNIEVHIIDYDGDLYGTEMRIEFMAFLRKEMRFSGLDELKAQLARDVEAANALLL</sequence>
<dbReference type="GO" id="GO:0009398">
    <property type="term" value="P:FMN biosynthetic process"/>
    <property type="evidence" value="ECO:0007669"/>
    <property type="project" value="UniProtKB-UniRule"/>
</dbReference>
<evidence type="ECO:0000256" key="14">
    <source>
        <dbReference type="ARBA" id="ARBA00049494"/>
    </source>
</evidence>
<dbReference type="EC" id="2.7.7.2" evidence="15"/>
<dbReference type="OrthoDB" id="9803667at2"/>
<evidence type="ECO:0000256" key="13">
    <source>
        <dbReference type="ARBA" id="ARBA00047880"/>
    </source>
</evidence>
<dbReference type="InterPro" id="IPR004821">
    <property type="entry name" value="Cyt_trans-like"/>
</dbReference>
<evidence type="ECO:0000256" key="2">
    <source>
        <dbReference type="ARBA" id="ARBA00004726"/>
    </source>
</evidence>
<comment type="pathway">
    <text evidence="3 15">Cofactor biosynthesis; FMN biosynthesis; FMN from riboflavin (ATP route): step 1/1.</text>
</comment>
<dbReference type="Pfam" id="PF06574">
    <property type="entry name" value="FAD_syn"/>
    <property type="match status" value="1"/>
</dbReference>
<keyword evidence="12" id="KW-0511">Multifunctional enzyme</keyword>
<evidence type="ECO:0000313" key="18">
    <source>
        <dbReference type="Proteomes" id="UP000297031"/>
    </source>
</evidence>
<organism evidence="17 18">
    <name type="scientific">Muribaculum gordoncarteri</name>
    <dbReference type="NCBI Taxonomy" id="2530390"/>
    <lineage>
        <taxon>Bacteria</taxon>
        <taxon>Pseudomonadati</taxon>
        <taxon>Bacteroidota</taxon>
        <taxon>Bacteroidia</taxon>
        <taxon>Bacteroidales</taxon>
        <taxon>Muribaculaceae</taxon>
        <taxon>Muribaculum</taxon>
    </lineage>
</organism>
<dbReference type="GO" id="GO:0006747">
    <property type="term" value="P:FAD biosynthetic process"/>
    <property type="evidence" value="ECO:0007669"/>
    <property type="project" value="UniProtKB-UniRule"/>
</dbReference>
<comment type="catalytic activity">
    <reaction evidence="13 15">
        <text>riboflavin + ATP = FMN + ADP + H(+)</text>
        <dbReference type="Rhea" id="RHEA:14357"/>
        <dbReference type="ChEBI" id="CHEBI:15378"/>
        <dbReference type="ChEBI" id="CHEBI:30616"/>
        <dbReference type="ChEBI" id="CHEBI:57986"/>
        <dbReference type="ChEBI" id="CHEBI:58210"/>
        <dbReference type="ChEBI" id="CHEBI:456216"/>
        <dbReference type="EC" id="2.7.1.26"/>
    </reaction>
</comment>
<evidence type="ECO:0000256" key="12">
    <source>
        <dbReference type="ARBA" id="ARBA00023268"/>
    </source>
</evidence>
<dbReference type="Proteomes" id="UP000297031">
    <property type="component" value="Chromosome"/>
</dbReference>
<dbReference type="KEGG" id="mgod:E7746_12585"/>
<keyword evidence="4 15" id="KW-0285">Flavoprotein</keyword>
<dbReference type="NCBIfam" id="TIGR00083">
    <property type="entry name" value="ribF"/>
    <property type="match status" value="1"/>
</dbReference>
<dbReference type="SUPFAM" id="SSF52374">
    <property type="entry name" value="Nucleotidylyl transferase"/>
    <property type="match status" value="1"/>
</dbReference>
<comment type="similarity">
    <text evidence="15">Belongs to the ribF family.</text>
</comment>
<gene>
    <name evidence="17" type="primary">ribF</name>
    <name evidence="17" type="ORF">E7746_12585</name>
</gene>
<evidence type="ECO:0000256" key="5">
    <source>
        <dbReference type="ARBA" id="ARBA00022643"/>
    </source>
</evidence>
<dbReference type="GO" id="GO:0009231">
    <property type="term" value="P:riboflavin biosynthetic process"/>
    <property type="evidence" value="ECO:0007669"/>
    <property type="project" value="InterPro"/>
</dbReference>
<dbReference type="GO" id="GO:0003919">
    <property type="term" value="F:FMN adenylyltransferase activity"/>
    <property type="evidence" value="ECO:0007669"/>
    <property type="project" value="UniProtKB-UniRule"/>
</dbReference>
<evidence type="ECO:0000256" key="1">
    <source>
        <dbReference type="ARBA" id="ARBA00002121"/>
    </source>
</evidence>
<dbReference type="InterPro" id="IPR023468">
    <property type="entry name" value="Riboflavin_kinase"/>
</dbReference>
<evidence type="ECO:0000256" key="4">
    <source>
        <dbReference type="ARBA" id="ARBA00022630"/>
    </source>
</evidence>
<dbReference type="EMBL" id="CP039393">
    <property type="protein sequence ID" value="QCD36656.1"/>
    <property type="molecule type" value="Genomic_DNA"/>
</dbReference>
<dbReference type="Gene3D" id="2.40.30.30">
    <property type="entry name" value="Riboflavin kinase-like"/>
    <property type="match status" value="1"/>
</dbReference>
<evidence type="ECO:0000256" key="10">
    <source>
        <dbReference type="ARBA" id="ARBA00022827"/>
    </source>
</evidence>
<accession>A0A4P7VQR8</accession>